<evidence type="ECO:0000259" key="4">
    <source>
        <dbReference type="Pfam" id="PF13847"/>
    </source>
</evidence>
<accession>A0A2H0RM65</accession>
<dbReference type="GO" id="GO:0032259">
    <property type="term" value="P:methylation"/>
    <property type="evidence" value="ECO:0007669"/>
    <property type="project" value="UniProtKB-KW"/>
</dbReference>
<comment type="caution">
    <text evidence="6">The sequence shown here is derived from an EMBL/GenBank/DDBJ whole genome shotgun (WGS) entry which is preliminary data.</text>
</comment>
<dbReference type="InterPro" id="IPR019874">
    <property type="entry name" value="RF_methyltr_PrmC"/>
</dbReference>
<name>A0A2H0RM65_9BACT</name>
<keyword evidence="1 6" id="KW-0489">Methyltransferase</keyword>
<dbReference type="AlphaFoldDB" id="A0A2H0RM65"/>
<evidence type="ECO:0000313" key="7">
    <source>
        <dbReference type="Proteomes" id="UP000230084"/>
    </source>
</evidence>
<dbReference type="InterPro" id="IPR025714">
    <property type="entry name" value="Methyltranfer_dom"/>
</dbReference>
<keyword evidence="3" id="KW-0949">S-adenosyl-L-methionine</keyword>
<dbReference type="EMBL" id="PCYM01000004">
    <property type="protein sequence ID" value="PIR47639.1"/>
    <property type="molecule type" value="Genomic_DNA"/>
</dbReference>
<dbReference type="Pfam" id="PF17827">
    <property type="entry name" value="PrmC_N"/>
    <property type="match status" value="1"/>
</dbReference>
<proteinExistence type="predicted"/>
<keyword evidence="2 6" id="KW-0808">Transferase</keyword>
<sequence length="290" mass="32676">MNRLQLIQAIADCLQDRPYALQDARQLVSHACSCSIEELLAHPETSVSGRVVRQAMRLGRKRAKDVPMAYLLGYRYFFGRRLIVDKHVLIPRPETEHLVEEAVRLVSKNLSHHTLFLDIGTGSGAVAITLAAETQQHVIATDISHSSLSVARKNARSLHVDHLIEFKQGSLLQPVKSAYFHGFDQVILLANLPYLTFELLEDSPKEVVEYEPILALVSDENDGLDLYREMLMEWTAKRTAFPQNTQILLEIDPRQALVVETMVQEILPHATISILPDLANLPRVVCLSNF</sequence>
<dbReference type="InterPro" id="IPR050320">
    <property type="entry name" value="N5-glutamine_MTase"/>
</dbReference>
<evidence type="ECO:0000256" key="2">
    <source>
        <dbReference type="ARBA" id="ARBA00022679"/>
    </source>
</evidence>
<dbReference type="InterPro" id="IPR029063">
    <property type="entry name" value="SAM-dependent_MTases_sf"/>
</dbReference>
<dbReference type="SUPFAM" id="SSF53335">
    <property type="entry name" value="S-adenosyl-L-methionine-dependent methyltransferases"/>
    <property type="match status" value="1"/>
</dbReference>
<dbReference type="InterPro" id="IPR040758">
    <property type="entry name" value="PrmC_N"/>
</dbReference>
<dbReference type="GO" id="GO:0008276">
    <property type="term" value="F:protein methyltransferase activity"/>
    <property type="evidence" value="ECO:0007669"/>
    <property type="project" value="InterPro"/>
</dbReference>
<dbReference type="Gene3D" id="3.40.50.150">
    <property type="entry name" value="Vaccinia Virus protein VP39"/>
    <property type="match status" value="1"/>
</dbReference>
<dbReference type="Proteomes" id="UP000230084">
    <property type="component" value="Unassembled WGS sequence"/>
</dbReference>
<evidence type="ECO:0000313" key="6">
    <source>
        <dbReference type="EMBL" id="PIR47639.1"/>
    </source>
</evidence>
<dbReference type="Gene3D" id="1.10.8.10">
    <property type="entry name" value="DNA helicase RuvA subunit, C-terminal domain"/>
    <property type="match status" value="1"/>
</dbReference>
<protein>
    <submittedName>
        <fullName evidence="6">Protein-(Glutamine-N5) methyltransferase, release factor-specific</fullName>
    </submittedName>
</protein>
<reference evidence="6 7" key="1">
    <citation type="submission" date="2017-09" db="EMBL/GenBank/DDBJ databases">
        <title>Depth-based differentiation of microbial function through sediment-hosted aquifers and enrichment of novel symbionts in the deep terrestrial subsurface.</title>
        <authorList>
            <person name="Probst A.J."/>
            <person name="Ladd B."/>
            <person name="Jarett J.K."/>
            <person name="Geller-Mcgrath D.E."/>
            <person name="Sieber C.M."/>
            <person name="Emerson J.B."/>
            <person name="Anantharaman K."/>
            <person name="Thomas B.C."/>
            <person name="Malmstrom R."/>
            <person name="Stieglmeier M."/>
            <person name="Klingl A."/>
            <person name="Woyke T."/>
            <person name="Ryan C.M."/>
            <person name="Banfield J.F."/>
        </authorList>
    </citation>
    <scope>NUCLEOTIDE SEQUENCE [LARGE SCALE GENOMIC DNA]</scope>
    <source>
        <strain evidence="6">CG10_big_fil_rev_8_21_14_0_10_50_16</strain>
    </source>
</reference>
<dbReference type="InterPro" id="IPR004556">
    <property type="entry name" value="HemK-like"/>
</dbReference>
<dbReference type="NCBIfam" id="TIGR03534">
    <property type="entry name" value="RF_mod_PrmC"/>
    <property type="match status" value="1"/>
</dbReference>
<dbReference type="NCBIfam" id="TIGR00536">
    <property type="entry name" value="hemK_fam"/>
    <property type="match status" value="1"/>
</dbReference>
<feature type="domain" description="Release factor glutamine methyltransferase N-terminal" evidence="5">
    <location>
        <begin position="5"/>
        <end position="73"/>
    </location>
</feature>
<feature type="domain" description="Methyltransferase" evidence="4">
    <location>
        <begin position="113"/>
        <end position="188"/>
    </location>
</feature>
<dbReference type="CDD" id="cd02440">
    <property type="entry name" value="AdoMet_MTases"/>
    <property type="match status" value="1"/>
</dbReference>
<organism evidence="6 7">
    <name type="scientific">Candidatus Uhrbacteria bacterium CG10_big_fil_rev_8_21_14_0_10_50_16</name>
    <dbReference type="NCBI Taxonomy" id="1975039"/>
    <lineage>
        <taxon>Bacteria</taxon>
        <taxon>Candidatus Uhriibacteriota</taxon>
    </lineage>
</organism>
<dbReference type="Pfam" id="PF13847">
    <property type="entry name" value="Methyltransf_31"/>
    <property type="match status" value="1"/>
</dbReference>
<evidence type="ECO:0000256" key="1">
    <source>
        <dbReference type="ARBA" id="ARBA00022603"/>
    </source>
</evidence>
<gene>
    <name evidence="6" type="primary">prmC</name>
    <name evidence="6" type="ORF">COV06_02385</name>
</gene>
<evidence type="ECO:0000259" key="5">
    <source>
        <dbReference type="Pfam" id="PF17827"/>
    </source>
</evidence>
<dbReference type="PANTHER" id="PTHR18895">
    <property type="entry name" value="HEMK METHYLTRANSFERASE"/>
    <property type="match status" value="1"/>
</dbReference>
<evidence type="ECO:0000256" key="3">
    <source>
        <dbReference type="ARBA" id="ARBA00022691"/>
    </source>
</evidence>
<dbReference type="PANTHER" id="PTHR18895:SF74">
    <property type="entry name" value="MTRF1L RELEASE FACTOR GLUTAMINE METHYLTRANSFERASE"/>
    <property type="match status" value="1"/>
</dbReference>